<dbReference type="EMBL" id="AQRA01000003">
    <property type="protein sequence ID" value="EZH74328.1"/>
    <property type="molecule type" value="Genomic_DNA"/>
</dbReference>
<comment type="caution">
    <text evidence="2">The sequence shown here is derived from an EMBL/GenBank/DDBJ whole genome shotgun (WGS) entry which is preliminary data.</text>
</comment>
<reference evidence="2 3" key="1">
    <citation type="submission" date="2014-04" db="EMBL/GenBank/DDBJ databases">
        <title>Aquimarina sp. 22II-S11-z7 Genome Sequencing.</title>
        <authorList>
            <person name="Lai Q."/>
        </authorList>
    </citation>
    <scope>NUCLEOTIDE SEQUENCE [LARGE SCALE GENOMIC DNA]</scope>
    <source>
        <strain evidence="2 3">22II-S11-z7</strain>
    </source>
</reference>
<name>A0A023BXE8_9FLAO</name>
<feature type="transmembrane region" description="Helical" evidence="1">
    <location>
        <begin position="191"/>
        <end position="213"/>
    </location>
</feature>
<evidence type="ECO:0000313" key="3">
    <source>
        <dbReference type="Proteomes" id="UP000023541"/>
    </source>
</evidence>
<keyword evidence="1" id="KW-1133">Transmembrane helix</keyword>
<keyword evidence="1" id="KW-0812">Transmembrane</keyword>
<evidence type="ECO:0000313" key="2">
    <source>
        <dbReference type="EMBL" id="EZH74328.1"/>
    </source>
</evidence>
<keyword evidence="3" id="KW-1185">Reference proteome</keyword>
<proteinExistence type="predicted"/>
<feature type="transmembrane region" description="Helical" evidence="1">
    <location>
        <begin position="65"/>
        <end position="85"/>
    </location>
</feature>
<evidence type="ECO:0000256" key="1">
    <source>
        <dbReference type="SAM" id="Phobius"/>
    </source>
</evidence>
<feature type="transmembrane region" description="Helical" evidence="1">
    <location>
        <begin position="12"/>
        <end position="30"/>
    </location>
</feature>
<accession>A0A023BXE8</accession>
<protein>
    <submittedName>
        <fullName evidence="2">Uncharacterized protein</fullName>
    </submittedName>
</protein>
<dbReference type="Proteomes" id="UP000023541">
    <property type="component" value="Unassembled WGS sequence"/>
</dbReference>
<gene>
    <name evidence="2" type="ORF">ATO12_11190</name>
</gene>
<sequence length="220" mass="26452">MEISREFLIDFLNIGTFIQFVTALISTIYFKKYNNTILKYFSFILWYTFINEIVGILIVDYYSRFNAIIYNIYHVINFFFLFLIYREFINSNRLKKSIMFFILIYIMSFIINGFYENYLKEFQSIPYIIAASLMITTIILYFSELLNSEKVLNTNKNLLFWISVGLLIFFVGNIPFRIVRNYYTDLEGITILFLINIILTIIMNLCFIIGFIWSDSRQQY</sequence>
<feature type="transmembrane region" description="Helical" evidence="1">
    <location>
        <begin position="97"/>
        <end position="115"/>
    </location>
</feature>
<feature type="transmembrane region" description="Helical" evidence="1">
    <location>
        <begin position="37"/>
        <end position="59"/>
    </location>
</feature>
<dbReference type="eggNOG" id="ENOG503332Z">
    <property type="taxonomic scope" value="Bacteria"/>
</dbReference>
<feature type="transmembrane region" description="Helical" evidence="1">
    <location>
        <begin position="158"/>
        <end position="179"/>
    </location>
</feature>
<dbReference type="AlphaFoldDB" id="A0A023BXE8"/>
<feature type="transmembrane region" description="Helical" evidence="1">
    <location>
        <begin position="127"/>
        <end position="146"/>
    </location>
</feature>
<keyword evidence="1" id="KW-0472">Membrane</keyword>
<organism evidence="2 3">
    <name type="scientific">Aquimarina atlantica</name>
    <dbReference type="NCBI Taxonomy" id="1317122"/>
    <lineage>
        <taxon>Bacteria</taxon>
        <taxon>Pseudomonadati</taxon>
        <taxon>Bacteroidota</taxon>
        <taxon>Flavobacteriia</taxon>
        <taxon>Flavobacteriales</taxon>
        <taxon>Flavobacteriaceae</taxon>
        <taxon>Aquimarina</taxon>
    </lineage>
</organism>
<dbReference type="STRING" id="1317122.ATO12_11190"/>